<gene>
    <name evidence="2" type="ORF">OPHB3_2369</name>
</gene>
<dbReference type="InterPro" id="IPR002611">
    <property type="entry name" value="IstB_ATP-bd"/>
</dbReference>
<dbReference type="Proteomes" id="UP000052946">
    <property type="component" value="Unassembled WGS sequence"/>
</dbReference>
<sequence>MEAIGSVLKKSFPFKEHHEKECEQCGSLYKLYETPKGIAGACKHCMDQQLLEELNVPTKEERGRLKEKRFIATFERVTHDLRQATIDSYIPTETSQSKAKEVAMQYVKTFDGVHSLLFSGDCGLGKSHLSFAITKELRQQGYKTLYIKVTDLFDFIKNTYKPDSSISEMQIFQMIDELDLLVLDDIGSEYVKANEYGHESWASDVLYKIFDMRLNKSVICSTNYSEKMLSEKYGNHGNRIIDRMMDLAKAIRLEGESYRRKERF</sequence>
<dbReference type="AlphaFoldDB" id="A0A0U9I062"/>
<comment type="caution">
    <text evidence="2">The sequence shown here is derived from an EMBL/GenBank/DDBJ whole genome shotgun (WGS) entry which is preliminary data.</text>
</comment>
<reference evidence="2 3" key="2">
    <citation type="journal article" date="2016" name="Genome Announc.">
        <title>Draft Genome Sequence of Oceanobacillus picturae Heshi-B3, Isolated from Fermented Rice Bran in a Traditional Japanese Seafood Dish.</title>
        <authorList>
            <person name="Akuzawa S."/>
            <person name="Nagaoka J."/>
            <person name="Kanekatsu M."/>
            <person name="Kanesaki Y."/>
            <person name="Suzuki T."/>
        </authorList>
    </citation>
    <scope>NUCLEOTIDE SEQUENCE [LARGE SCALE GENOMIC DNA]</scope>
    <source>
        <strain evidence="2 3">Heshi-B3</strain>
    </source>
</reference>
<dbReference type="SUPFAM" id="SSF52540">
    <property type="entry name" value="P-loop containing nucleoside triphosphate hydrolases"/>
    <property type="match status" value="1"/>
</dbReference>
<dbReference type="Gene3D" id="3.40.50.300">
    <property type="entry name" value="P-loop containing nucleotide triphosphate hydrolases"/>
    <property type="match status" value="1"/>
</dbReference>
<dbReference type="InterPro" id="IPR027417">
    <property type="entry name" value="P-loop_NTPase"/>
</dbReference>
<protein>
    <submittedName>
        <fullName evidence="2">DNA replication protein DnaC</fullName>
    </submittedName>
</protein>
<evidence type="ECO:0000313" key="3">
    <source>
        <dbReference type="Proteomes" id="UP000052946"/>
    </source>
</evidence>
<dbReference type="GO" id="GO:0005524">
    <property type="term" value="F:ATP binding"/>
    <property type="evidence" value="ECO:0007669"/>
    <property type="project" value="InterPro"/>
</dbReference>
<evidence type="ECO:0000259" key="1">
    <source>
        <dbReference type="Pfam" id="PF01695"/>
    </source>
</evidence>
<feature type="domain" description="IstB-like ATP-binding" evidence="1">
    <location>
        <begin position="69"/>
        <end position="263"/>
    </location>
</feature>
<accession>A0A0U9I062</accession>
<evidence type="ECO:0000313" key="2">
    <source>
        <dbReference type="EMBL" id="GAQ18429.1"/>
    </source>
</evidence>
<reference evidence="3" key="1">
    <citation type="submission" date="2015-07" db="EMBL/GenBank/DDBJ databases">
        <title>Draft Genome Sequence of Oceanobacillus picturae Heshi-B3 that Was Isolated from Fermented Rice Bran with Aging Salted Mackerel, Which Was Named Heshiko as Traditional Fermented Seafood in Japan.</title>
        <authorList>
            <person name="Akuzawa S."/>
            <person name="Nakagawa J."/>
            <person name="Kanekatsu T."/>
            <person name="Kanesaki Y."/>
            <person name="Suzuki T."/>
        </authorList>
    </citation>
    <scope>NUCLEOTIDE SEQUENCE [LARGE SCALE GENOMIC DNA]</scope>
    <source>
        <strain evidence="3">Heshi-B3</strain>
    </source>
</reference>
<dbReference type="RefSeq" id="WP_058950427.1">
    <property type="nucleotide sequence ID" value="NZ_BBXV01000027.1"/>
</dbReference>
<dbReference type="EMBL" id="BBXV01000027">
    <property type="protein sequence ID" value="GAQ18429.1"/>
    <property type="molecule type" value="Genomic_DNA"/>
</dbReference>
<name>A0A0U9I062_9BACI</name>
<dbReference type="OrthoDB" id="2052561at2"/>
<proteinExistence type="predicted"/>
<dbReference type="PANTHER" id="PTHR30050:SF4">
    <property type="entry name" value="ATP-BINDING PROTEIN RV3427C IN INSERTION SEQUENCE-RELATED"/>
    <property type="match status" value="1"/>
</dbReference>
<dbReference type="Pfam" id="PF01695">
    <property type="entry name" value="IstB_IS21"/>
    <property type="match status" value="1"/>
</dbReference>
<dbReference type="GO" id="GO:0006260">
    <property type="term" value="P:DNA replication"/>
    <property type="evidence" value="ECO:0007669"/>
    <property type="project" value="TreeGrafter"/>
</dbReference>
<dbReference type="PANTHER" id="PTHR30050">
    <property type="entry name" value="CHROMOSOMAL REPLICATION INITIATOR PROTEIN DNAA"/>
    <property type="match status" value="1"/>
</dbReference>
<organism evidence="2 3">
    <name type="scientific">Oceanobacillus picturae</name>
    <dbReference type="NCBI Taxonomy" id="171693"/>
    <lineage>
        <taxon>Bacteria</taxon>
        <taxon>Bacillati</taxon>
        <taxon>Bacillota</taxon>
        <taxon>Bacilli</taxon>
        <taxon>Bacillales</taxon>
        <taxon>Bacillaceae</taxon>
        <taxon>Oceanobacillus</taxon>
    </lineage>
</organism>